<dbReference type="GO" id="GO:0003676">
    <property type="term" value="F:nucleic acid binding"/>
    <property type="evidence" value="ECO:0007669"/>
    <property type="project" value="InterPro"/>
</dbReference>
<dbReference type="InterPro" id="IPR050951">
    <property type="entry name" value="Retrovirus_Pol_polyprotein"/>
</dbReference>
<accession>A0A1R1PE92</accession>
<dbReference type="AlphaFoldDB" id="A0A1R1PE92"/>
<organism evidence="2 3">
    <name type="scientific">Zancudomyces culisetae</name>
    <name type="common">Gut fungus</name>
    <name type="synonym">Smittium culisetae</name>
    <dbReference type="NCBI Taxonomy" id="1213189"/>
    <lineage>
        <taxon>Eukaryota</taxon>
        <taxon>Fungi</taxon>
        <taxon>Fungi incertae sedis</taxon>
        <taxon>Zoopagomycota</taxon>
        <taxon>Kickxellomycotina</taxon>
        <taxon>Harpellomycetes</taxon>
        <taxon>Harpellales</taxon>
        <taxon>Legeriomycetaceae</taxon>
        <taxon>Zancudomyces</taxon>
    </lineage>
</organism>
<feature type="domain" description="Integrase catalytic" evidence="1">
    <location>
        <begin position="38"/>
        <end position="201"/>
    </location>
</feature>
<proteinExistence type="predicted"/>
<dbReference type="GO" id="GO:0005634">
    <property type="term" value="C:nucleus"/>
    <property type="evidence" value="ECO:0007669"/>
    <property type="project" value="UniProtKB-ARBA"/>
</dbReference>
<dbReference type="Gene3D" id="3.30.420.10">
    <property type="entry name" value="Ribonuclease H-like superfamily/Ribonuclease H"/>
    <property type="match status" value="1"/>
</dbReference>
<dbReference type="PROSITE" id="PS50994">
    <property type="entry name" value="INTEGRASE"/>
    <property type="match status" value="1"/>
</dbReference>
<evidence type="ECO:0000259" key="1">
    <source>
        <dbReference type="PROSITE" id="PS50994"/>
    </source>
</evidence>
<dbReference type="Pfam" id="PF00665">
    <property type="entry name" value="rve"/>
    <property type="match status" value="1"/>
</dbReference>
<dbReference type="EMBL" id="LSSK01001629">
    <property type="protein sequence ID" value="OMH79223.1"/>
    <property type="molecule type" value="Genomic_DNA"/>
</dbReference>
<dbReference type="InterPro" id="IPR012337">
    <property type="entry name" value="RNaseH-like_sf"/>
</dbReference>
<dbReference type="OrthoDB" id="2279446at2759"/>
<dbReference type="Proteomes" id="UP000188320">
    <property type="component" value="Unassembled WGS sequence"/>
</dbReference>
<evidence type="ECO:0000313" key="3">
    <source>
        <dbReference type="Proteomes" id="UP000188320"/>
    </source>
</evidence>
<dbReference type="PANTHER" id="PTHR37984">
    <property type="entry name" value="PROTEIN CBG26694"/>
    <property type="match status" value="1"/>
</dbReference>
<keyword evidence="3" id="KW-1185">Reference proteome</keyword>
<dbReference type="PANTHER" id="PTHR37984:SF5">
    <property type="entry name" value="PROTEIN NYNRIN-LIKE"/>
    <property type="match status" value="1"/>
</dbReference>
<sequence>MRLRSWWPNMRQTITAELAKCEACQLSAKGKGASAPLHPLKPADEAFSRWGIDFIGLLPKTKRVNKWILVTVDYLTGWVITQATIDATTETTAKFIDENITLTFGCPKEIISDRGKQFTAETLRTYLRILEVNHKLTSAYHPQMNGKTERVNGIISTAIAKMVNNTKTNWDIFLPQATWAARIRTNRSTGISPYYLVFGQKPKNTKRQ</sequence>
<comment type="caution">
    <text evidence="2">The sequence shown here is derived from an EMBL/GenBank/DDBJ whole genome shotgun (WGS) entry which is preliminary data.</text>
</comment>
<dbReference type="InterPro" id="IPR001584">
    <property type="entry name" value="Integrase_cat-core"/>
</dbReference>
<dbReference type="GO" id="GO:0015074">
    <property type="term" value="P:DNA integration"/>
    <property type="evidence" value="ECO:0007669"/>
    <property type="project" value="InterPro"/>
</dbReference>
<name>A0A1R1PE92_ZANCU</name>
<protein>
    <submittedName>
        <fullName evidence="2">Pro-Pol polyprotein</fullName>
    </submittedName>
</protein>
<evidence type="ECO:0000313" key="2">
    <source>
        <dbReference type="EMBL" id="OMH79223.1"/>
    </source>
</evidence>
<reference evidence="3" key="1">
    <citation type="submission" date="2017-01" db="EMBL/GenBank/DDBJ databases">
        <authorList>
            <person name="Wang Y."/>
            <person name="White M."/>
            <person name="Kvist S."/>
            <person name="Moncalvo J.-M."/>
        </authorList>
    </citation>
    <scope>NUCLEOTIDE SEQUENCE [LARGE SCALE GENOMIC DNA]</scope>
    <source>
        <strain evidence="3">COL-18-3</strain>
    </source>
</reference>
<gene>
    <name evidence="2" type="ORF">AX774_g7371</name>
</gene>
<dbReference type="SUPFAM" id="SSF53098">
    <property type="entry name" value="Ribonuclease H-like"/>
    <property type="match status" value="1"/>
</dbReference>
<dbReference type="InterPro" id="IPR036397">
    <property type="entry name" value="RNaseH_sf"/>
</dbReference>